<reference evidence="2 3" key="1">
    <citation type="submission" date="2018-01" db="EMBL/GenBank/DDBJ databases">
        <authorList>
            <person name="Gaut B.S."/>
            <person name="Morton B.R."/>
            <person name="Clegg M.T."/>
            <person name="Duvall M.R."/>
        </authorList>
    </citation>
    <scope>NUCLEOTIDE SEQUENCE [LARGE SCALE GENOMIC DNA]</scope>
    <source>
        <strain evidence="2">GP69</strain>
    </source>
</reference>
<sequence length="138" mass="16242">MWQKNNGKSETEIVQNRFTAYLATAVKRRRNDYLQQQDRRQQIESLTEDYPFLLEYSIEQDMLLGLPVLMQLEDSALLCALKELSERERYIFLARALDGKGFEVLAEETGMGYKGVSAVYYRTVQKIKRKIEVMKNEF</sequence>
<evidence type="ECO:0000313" key="3">
    <source>
        <dbReference type="Proteomes" id="UP000236311"/>
    </source>
</evidence>
<dbReference type="GO" id="GO:0003677">
    <property type="term" value="F:DNA binding"/>
    <property type="evidence" value="ECO:0007669"/>
    <property type="project" value="InterPro"/>
</dbReference>
<dbReference type="Pfam" id="PF08281">
    <property type="entry name" value="Sigma70_r4_2"/>
    <property type="match status" value="1"/>
</dbReference>
<dbReference type="EMBL" id="OFSM01000002">
    <property type="protein sequence ID" value="SOY27882.1"/>
    <property type="molecule type" value="Genomic_DNA"/>
</dbReference>
<feature type="domain" description="RNA polymerase sigma factor 70 region 4 type 2" evidence="1">
    <location>
        <begin position="76"/>
        <end position="125"/>
    </location>
</feature>
<dbReference type="AlphaFoldDB" id="A0A2K4ZBP2"/>
<accession>A0A2K4ZBP2</accession>
<protein>
    <submittedName>
        <fullName evidence="2">RNA polymerase factor sigma-70</fullName>
    </submittedName>
</protein>
<dbReference type="RefSeq" id="WP_103237970.1">
    <property type="nucleotide sequence ID" value="NZ_JANJZD010000002.1"/>
</dbReference>
<dbReference type="InterPro" id="IPR013249">
    <property type="entry name" value="RNA_pol_sigma70_r4_t2"/>
</dbReference>
<dbReference type="SUPFAM" id="SSF88659">
    <property type="entry name" value="Sigma3 and sigma4 domains of RNA polymerase sigma factors"/>
    <property type="match status" value="1"/>
</dbReference>
<dbReference type="GO" id="GO:0016987">
    <property type="term" value="F:sigma factor activity"/>
    <property type="evidence" value="ECO:0007669"/>
    <property type="project" value="InterPro"/>
</dbReference>
<organism evidence="2 3">
    <name type="scientific">Acetatifactor muris</name>
    <dbReference type="NCBI Taxonomy" id="879566"/>
    <lineage>
        <taxon>Bacteria</taxon>
        <taxon>Bacillati</taxon>
        <taxon>Bacillota</taxon>
        <taxon>Clostridia</taxon>
        <taxon>Lachnospirales</taxon>
        <taxon>Lachnospiraceae</taxon>
        <taxon>Acetatifactor</taxon>
    </lineage>
</organism>
<dbReference type="Proteomes" id="UP000236311">
    <property type="component" value="Unassembled WGS sequence"/>
</dbReference>
<keyword evidence="3" id="KW-1185">Reference proteome</keyword>
<evidence type="ECO:0000313" key="2">
    <source>
        <dbReference type="EMBL" id="SOY27882.1"/>
    </source>
</evidence>
<evidence type="ECO:0000259" key="1">
    <source>
        <dbReference type="Pfam" id="PF08281"/>
    </source>
</evidence>
<dbReference type="GO" id="GO:0006352">
    <property type="term" value="P:DNA-templated transcription initiation"/>
    <property type="evidence" value="ECO:0007669"/>
    <property type="project" value="InterPro"/>
</dbReference>
<proteinExistence type="predicted"/>
<dbReference type="OrthoDB" id="1846554at2"/>
<name>A0A2K4ZBP2_9FIRM</name>
<dbReference type="InterPro" id="IPR013324">
    <property type="entry name" value="RNA_pol_sigma_r3/r4-like"/>
</dbReference>
<gene>
    <name evidence="2" type="ORF">AMURIS_00587</name>
</gene>